<gene>
    <name evidence="3" type="ORF">PaG_04541</name>
</gene>
<evidence type="ECO:0000256" key="1">
    <source>
        <dbReference type="SAM" id="MobiDB-lite"/>
    </source>
</evidence>
<sequence length="712" mass="80325">MADHAANQGAADPRAPSHTAGRQRSADPDEAQLPLLSDTDHDIDDQPSQHPDNPPQRHANKDSRDDWHWLERLVFKTRFHFIVSVTLFFVFWTFVALIFSGDWPGSDIRWPWSKRPGHRAPLGNDFYEAQNRLSNQPFCHPKVGLLQLNDVQTEQPNGSLHFDIDRINVDGFERRNTGCPCLQASPWRSSLGSDFDKLAGTTVREAAKRRRKTVDLVMSIAQGAPFYTRKAAECSSSSSLHPGANTADHQVFRSRKLWQAVQQLAWAASLYANDGIMPEQMLQALRLDHTRIVREAHRHSRGSSHNRTEALQTTILDAQKFVQSLLAIYYGLEQPAETFLNDAVIHHFFTIHELSTDSSTGSTHSPFDLVRKELPRRYAALSSVGHLNFGSALRLQQRNKPFQLYVLHEVYGDHELDIALDLERGLIVSTLARLALDHGEPQEAKDCQLLQESKSQSPWDWILQSVPSVLLDITWRLEERDRASLAGTYRYESGLSNHSTADSSPASFDWVEVDVGMEDAVPWITRIEYAPVRARPSSASAQVPFSADQLTTDKSNGSVSVLKKYNVGGTADFLAGWTCKWSQDQVADCYRPRVGQDDSRCSCKDWRTGVTSSYRVGLWPVQEEGQVDTNVFHIPTAAIRLDGNSYMDQGVGGCSALFTPDEEQHVPEMEAFGYTLKFTEPERNEDGTIRQETQLEWLEKGLKMTRVPHLQR</sequence>
<feature type="transmembrane region" description="Helical" evidence="2">
    <location>
        <begin position="79"/>
        <end position="99"/>
    </location>
</feature>
<dbReference type="Proteomes" id="UP000019462">
    <property type="component" value="Unassembled WGS sequence"/>
</dbReference>
<proteinExistence type="predicted"/>
<comment type="caution">
    <text evidence="3">The sequence shown here is derived from an EMBL/GenBank/DDBJ whole genome shotgun (WGS) entry which is preliminary data.</text>
</comment>
<evidence type="ECO:0000313" key="4">
    <source>
        <dbReference type="Proteomes" id="UP000019462"/>
    </source>
</evidence>
<dbReference type="OrthoDB" id="2543262at2759"/>
<accession>W3VI37</accession>
<organism evidence="3 4">
    <name type="scientific">Moesziomyces aphidis</name>
    <name type="common">Pseudozyma aphidis</name>
    <dbReference type="NCBI Taxonomy" id="84754"/>
    <lineage>
        <taxon>Eukaryota</taxon>
        <taxon>Fungi</taxon>
        <taxon>Dikarya</taxon>
        <taxon>Basidiomycota</taxon>
        <taxon>Ustilaginomycotina</taxon>
        <taxon>Ustilaginomycetes</taxon>
        <taxon>Ustilaginales</taxon>
        <taxon>Ustilaginaceae</taxon>
        <taxon>Moesziomyces</taxon>
    </lineage>
</organism>
<keyword evidence="2" id="KW-0472">Membrane</keyword>
<evidence type="ECO:0000313" key="3">
    <source>
        <dbReference type="EMBL" id="ETS61313.1"/>
    </source>
</evidence>
<keyword evidence="4" id="KW-1185">Reference proteome</keyword>
<name>W3VI37_MOEAP</name>
<keyword evidence="2" id="KW-1133">Transmembrane helix</keyword>
<dbReference type="AlphaFoldDB" id="W3VI37"/>
<dbReference type="EMBL" id="AWNI01000021">
    <property type="protein sequence ID" value="ETS61313.1"/>
    <property type="molecule type" value="Genomic_DNA"/>
</dbReference>
<keyword evidence="2" id="KW-0812">Transmembrane</keyword>
<reference evidence="3 4" key="1">
    <citation type="journal article" date="2014" name="Genome Announc.">
        <title>Genome sequence of the basidiomycetous fungus Pseudozyma aphidis DSM70725, an efficient producer of biosurfactant mannosylerythritol lipids.</title>
        <authorList>
            <person name="Lorenz S."/>
            <person name="Guenther M."/>
            <person name="Grumaz C."/>
            <person name="Rupp S."/>
            <person name="Zibek S."/>
            <person name="Sohn K."/>
        </authorList>
    </citation>
    <scope>NUCLEOTIDE SEQUENCE [LARGE SCALE GENOMIC DNA]</scope>
    <source>
        <strain evidence="4">ATCC 32657 / CBS 517.83 / DSM 70725 / JCM 10318 / NBRC 10182 / NRRL Y-7954 / St-0401</strain>
    </source>
</reference>
<dbReference type="HOGENOM" id="CLU_417446_0_0_1"/>
<feature type="region of interest" description="Disordered" evidence="1">
    <location>
        <begin position="1"/>
        <end position="62"/>
    </location>
</feature>
<protein>
    <submittedName>
        <fullName evidence="3">Uncharacterized protein</fullName>
    </submittedName>
</protein>
<evidence type="ECO:0000256" key="2">
    <source>
        <dbReference type="SAM" id="Phobius"/>
    </source>
</evidence>